<accession>A0A833V7X9</accession>
<dbReference type="Proteomes" id="UP000623129">
    <property type="component" value="Unassembled WGS sequence"/>
</dbReference>
<reference evidence="1" key="1">
    <citation type="submission" date="2020-01" db="EMBL/GenBank/DDBJ databases">
        <title>Genome sequence of Kobresia littledalei, the first chromosome-level genome in the family Cyperaceae.</title>
        <authorList>
            <person name="Qu G."/>
        </authorList>
    </citation>
    <scope>NUCLEOTIDE SEQUENCE</scope>
    <source>
        <strain evidence="1">C.B.Clarke</strain>
        <tissue evidence="1">Leaf</tissue>
    </source>
</reference>
<name>A0A833V7X9_9POAL</name>
<organism evidence="1 2">
    <name type="scientific">Carex littledalei</name>
    <dbReference type="NCBI Taxonomy" id="544730"/>
    <lineage>
        <taxon>Eukaryota</taxon>
        <taxon>Viridiplantae</taxon>
        <taxon>Streptophyta</taxon>
        <taxon>Embryophyta</taxon>
        <taxon>Tracheophyta</taxon>
        <taxon>Spermatophyta</taxon>
        <taxon>Magnoliopsida</taxon>
        <taxon>Liliopsida</taxon>
        <taxon>Poales</taxon>
        <taxon>Cyperaceae</taxon>
        <taxon>Cyperoideae</taxon>
        <taxon>Cariceae</taxon>
        <taxon>Carex</taxon>
        <taxon>Carex subgen. Euthyceras</taxon>
    </lineage>
</organism>
<protein>
    <submittedName>
        <fullName evidence="1">Uncharacterized protein</fullName>
    </submittedName>
</protein>
<gene>
    <name evidence="1" type="ORF">FCM35_KLT06592</name>
</gene>
<sequence length="105" mass="12209">MEGRYRFVLNRSCFTDDNDFLRWRTGLERVSGVNKICFRWGIRLRKLHGGSLEDYAPRMTRREEACGLRGSFAQRGGFGDNRIKEESDLWLKCCMGEMLHKTGVG</sequence>
<proteinExistence type="predicted"/>
<dbReference type="AlphaFoldDB" id="A0A833V7X9"/>
<dbReference type="EMBL" id="SWLB01000016">
    <property type="protein sequence ID" value="KAF3327986.1"/>
    <property type="molecule type" value="Genomic_DNA"/>
</dbReference>
<evidence type="ECO:0000313" key="1">
    <source>
        <dbReference type="EMBL" id="KAF3327986.1"/>
    </source>
</evidence>
<comment type="caution">
    <text evidence="1">The sequence shown here is derived from an EMBL/GenBank/DDBJ whole genome shotgun (WGS) entry which is preliminary data.</text>
</comment>
<evidence type="ECO:0000313" key="2">
    <source>
        <dbReference type="Proteomes" id="UP000623129"/>
    </source>
</evidence>
<keyword evidence="2" id="KW-1185">Reference proteome</keyword>